<feature type="region of interest" description="Disordered" evidence="5">
    <location>
        <begin position="247"/>
        <end position="267"/>
    </location>
</feature>
<dbReference type="PANTHER" id="PTHR23359">
    <property type="entry name" value="NUCLEOTIDE KINASE"/>
    <property type="match status" value="1"/>
</dbReference>
<reference evidence="8" key="1">
    <citation type="submission" date="2020-11" db="EMBL/GenBank/DDBJ databases">
        <authorList>
            <consortium name="DOE Joint Genome Institute"/>
            <person name="Ahrendt S."/>
            <person name="Riley R."/>
            <person name="Andreopoulos W."/>
            <person name="Labutti K."/>
            <person name="Pangilinan J."/>
            <person name="Ruiz-Duenas F.J."/>
            <person name="Barrasa J.M."/>
            <person name="Sanchez-Garcia M."/>
            <person name="Camarero S."/>
            <person name="Miyauchi S."/>
            <person name="Serrano A."/>
            <person name="Linde D."/>
            <person name="Babiker R."/>
            <person name="Drula E."/>
            <person name="Ayuso-Fernandez I."/>
            <person name="Pacheco R."/>
            <person name="Padilla G."/>
            <person name="Ferreira P."/>
            <person name="Barriuso J."/>
            <person name="Kellner H."/>
            <person name="Castanera R."/>
            <person name="Alfaro M."/>
            <person name="Ramirez L."/>
            <person name="Pisabarro A.G."/>
            <person name="Kuo A."/>
            <person name="Tritt A."/>
            <person name="Lipzen A."/>
            <person name="He G."/>
            <person name="Yan M."/>
            <person name="Ng V."/>
            <person name="Cullen D."/>
            <person name="Martin F."/>
            <person name="Rosso M.-N."/>
            <person name="Henrissat B."/>
            <person name="Hibbett D."/>
            <person name="Martinez A.T."/>
            <person name="Grigoriev I.V."/>
        </authorList>
    </citation>
    <scope>NUCLEOTIDE SEQUENCE</scope>
    <source>
        <strain evidence="8">CBS 506.95</strain>
    </source>
</reference>
<dbReference type="PRINTS" id="PR00094">
    <property type="entry name" value="ADENYLTKNASE"/>
</dbReference>
<evidence type="ECO:0000256" key="3">
    <source>
        <dbReference type="ARBA" id="ARBA00022777"/>
    </source>
</evidence>
<dbReference type="InterPro" id="IPR000850">
    <property type="entry name" value="Adenylat/UMP-CMP_kin"/>
</dbReference>
<dbReference type="Proteomes" id="UP000807306">
    <property type="component" value="Unassembled WGS sequence"/>
</dbReference>
<feature type="domain" description="Adenylate kinase active site lid" evidence="7">
    <location>
        <begin position="229"/>
        <end position="264"/>
    </location>
</feature>
<dbReference type="GO" id="GO:0005524">
    <property type="term" value="F:ATP binding"/>
    <property type="evidence" value="ECO:0007669"/>
    <property type="project" value="InterPro"/>
</dbReference>
<evidence type="ECO:0000256" key="4">
    <source>
        <dbReference type="RuleBase" id="RU003330"/>
    </source>
</evidence>
<dbReference type="OrthoDB" id="439792at2759"/>
<dbReference type="EMBL" id="MU157824">
    <property type="protein sequence ID" value="KAF9535298.1"/>
    <property type="molecule type" value="Genomic_DNA"/>
</dbReference>
<dbReference type="InterPro" id="IPR006259">
    <property type="entry name" value="Adenyl_kin_sub"/>
</dbReference>
<dbReference type="AlphaFoldDB" id="A0A9P6ESG8"/>
<evidence type="ECO:0000256" key="1">
    <source>
        <dbReference type="ARBA" id="ARBA00022679"/>
    </source>
</evidence>
<dbReference type="SUPFAM" id="SSF52540">
    <property type="entry name" value="P-loop containing nucleoside triphosphate hydrolases"/>
    <property type="match status" value="1"/>
</dbReference>
<accession>A0A9P6ESG8</accession>
<dbReference type="Pfam" id="PF00406">
    <property type="entry name" value="ADK"/>
    <property type="match status" value="1"/>
</dbReference>
<keyword evidence="9" id="KW-1185">Reference proteome</keyword>
<dbReference type="GO" id="GO:0004017">
    <property type="term" value="F:AMP kinase activity"/>
    <property type="evidence" value="ECO:0007669"/>
    <property type="project" value="InterPro"/>
</dbReference>
<dbReference type="Pfam" id="PF05191">
    <property type="entry name" value="ADK_lid"/>
    <property type="match status" value="1"/>
</dbReference>
<proteinExistence type="inferred from homology"/>
<keyword evidence="3 4" id="KW-0418">Kinase</keyword>
<organism evidence="8 9">
    <name type="scientific">Crepidotus variabilis</name>
    <dbReference type="NCBI Taxonomy" id="179855"/>
    <lineage>
        <taxon>Eukaryota</taxon>
        <taxon>Fungi</taxon>
        <taxon>Dikarya</taxon>
        <taxon>Basidiomycota</taxon>
        <taxon>Agaricomycotina</taxon>
        <taxon>Agaricomycetes</taxon>
        <taxon>Agaricomycetidae</taxon>
        <taxon>Agaricales</taxon>
        <taxon>Agaricineae</taxon>
        <taxon>Crepidotaceae</taxon>
        <taxon>Crepidotus</taxon>
    </lineage>
</organism>
<dbReference type="FunFam" id="3.40.50.300:FF:000106">
    <property type="entry name" value="Adenylate kinase mitochondrial"/>
    <property type="match status" value="1"/>
</dbReference>
<keyword evidence="2" id="KW-0547">Nucleotide-binding</keyword>
<dbReference type="HAMAP" id="MF_00235">
    <property type="entry name" value="Adenylate_kinase_Adk"/>
    <property type="match status" value="1"/>
</dbReference>
<gene>
    <name evidence="8" type="ORF">CPB83DRAFT_841535</name>
</gene>
<evidence type="ECO:0000313" key="8">
    <source>
        <dbReference type="EMBL" id="KAF9535298.1"/>
    </source>
</evidence>
<comment type="caution">
    <text evidence="8">The sequence shown here is derived from an EMBL/GenBank/DDBJ whole genome shotgun (WGS) entry which is preliminary data.</text>
</comment>
<feature type="chain" id="PRO_5040240601" evidence="6">
    <location>
        <begin position="24"/>
        <end position="370"/>
    </location>
</feature>
<comment type="similarity">
    <text evidence="4">Belongs to the adenylate kinase family.</text>
</comment>
<name>A0A9P6ESG8_9AGAR</name>
<dbReference type="PROSITE" id="PS00113">
    <property type="entry name" value="ADENYLATE_KINASE"/>
    <property type="match status" value="1"/>
</dbReference>
<dbReference type="InterPro" id="IPR027417">
    <property type="entry name" value="P-loop_NTPase"/>
</dbReference>
<dbReference type="InterPro" id="IPR033690">
    <property type="entry name" value="Adenylat_kinase_CS"/>
</dbReference>
<evidence type="ECO:0000256" key="2">
    <source>
        <dbReference type="ARBA" id="ARBA00022741"/>
    </source>
</evidence>
<keyword evidence="1 4" id="KW-0808">Transferase</keyword>
<evidence type="ECO:0000313" key="9">
    <source>
        <dbReference type="Proteomes" id="UP000807306"/>
    </source>
</evidence>
<dbReference type="Gene3D" id="3.40.50.300">
    <property type="entry name" value="P-loop containing nucleotide triphosphate hydrolases"/>
    <property type="match status" value="1"/>
</dbReference>
<sequence>MIIPTSPSLFGFVVVLLFALTMQSNIRNGIRTIHKRSLSVPTATSTSSSTSLALRSAAPTCSAIPGSQRTIASSSTTYRAIPFSLNLNFTTSNHPSSDADERKVRMLMFGKPGAGKGTLTSRLAQKYDILTLSTGDLLRQHINERTEVGKEAEAIIARGELVPDEVVIKVVTSKLEGLQNKHWILDGFPRTQRQGELLDAHLQKRNTPLTLIVNLDVADEVILGRISDRWVHLPSGRVYNMSYNRPRVEGFDDQTGEPLTKRPDDNPETFARRLQKFYSATSPLLDYYATAASSEPTGPNHQHPHQVAFHRPSGLRLKTLSGATSDEIWPQLDQLLQNTFPGLRERAGMKVETRRPMFVGADKQIQHTVA</sequence>
<protein>
    <submittedName>
        <fullName evidence="8">Adenylate kinase</fullName>
    </submittedName>
</protein>
<feature type="signal peptide" evidence="6">
    <location>
        <begin position="1"/>
        <end position="23"/>
    </location>
</feature>
<dbReference type="NCBIfam" id="TIGR01351">
    <property type="entry name" value="adk"/>
    <property type="match status" value="1"/>
</dbReference>
<dbReference type="InterPro" id="IPR007862">
    <property type="entry name" value="Adenylate_kinase_lid-dom"/>
</dbReference>
<evidence type="ECO:0000256" key="6">
    <source>
        <dbReference type="SAM" id="SignalP"/>
    </source>
</evidence>
<dbReference type="CDD" id="cd01428">
    <property type="entry name" value="ADK"/>
    <property type="match status" value="1"/>
</dbReference>
<keyword evidence="6" id="KW-0732">Signal</keyword>
<evidence type="ECO:0000256" key="5">
    <source>
        <dbReference type="SAM" id="MobiDB-lite"/>
    </source>
</evidence>
<evidence type="ECO:0000259" key="7">
    <source>
        <dbReference type="Pfam" id="PF05191"/>
    </source>
</evidence>